<protein>
    <recommendedName>
        <fullName evidence="5">unspecific monooxygenase</fullName>
        <ecNumber evidence="5">1.14.14.1</ecNumber>
    </recommendedName>
</protein>
<evidence type="ECO:0000256" key="12">
    <source>
        <dbReference type="ARBA" id="ARBA00023033"/>
    </source>
</evidence>
<sequence length="422" mass="47140">MDPAMVLVLCLSCLFLLFLWRQSSGRGKLPPGPTPLPIIGNMLQVDVKDIGKSFTNVIYGPVFPVYFDMKPAVVLHGYEAVKEALIDHGEEGHFPVAERINKGLGILFSNGDRWKEIRCFSLMTLRNLGMGKRGIEECVQEEVRCLVEELRKTKASPCDPLFILSFAPCNMICSIIFWNLFDYTDQSLLNLVEKFDENTRIMSSPWMHVRSTASLPNTLFTFFSDKSKILHGLTGIETTSTTLRYGLLILLKHPEVTGMTTYSEQVNSQKMGRGTSPSAPRPVTHQHVHLGLLPVTSQGPVTCTARIFKNSTPPRGTTILTSLTSTLHDDKEFPNTEMFDPGHFLDGCGNFKKSDYFTPFSIVNKISFTFGLACMELLLFLTTILQNFTLKPLADPKDIDITPVFSGVARVPPSYQLCFIPV</sequence>
<keyword evidence="6" id="KW-0349">Heme</keyword>
<feature type="signal peptide" evidence="15">
    <location>
        <begin position="1"/>
        <end position="25"/>
    </location>
</feature>
<keyword evidence="17" id="KW-1185">Reference proteome</keyword>
<proteinExistence type="inferred from homology"/>
<dbReference type="GO" id="GO:0020037">
    <property type="term" value="F:heme binding"/>
    <property type="evidence" value="ECO:0007669"/>
    <property type="project" value="InterPro"/>
</dbReference>
<dbReference type="GO" id="GO:0016712">
    <property type="term" value="F:oxidoreductase activity, acting on paired donors, with incorporation or reduction of molecular oxygen, reduced flavin or flavoprotein as one donor, and incorporation of one atom of oxygen"/>
    <property type="evidence" value="ECO:0007669"/>
    <property type="project" value="UniProtKB-EC"/>
</dbReference>
<evidence type="ECO:0000313" key="16">
    <source>
        <dbReference type="Ensembl" id="ENSPCOP00000025099.1"/>
    </source>
</evidence>
<evidence type="ECO:0000256" key="9">
    <source>
        <dbReference type="ARBA" id="ARBA00022848"/>
    </source>
</evidence>
<evidence type="ECO:0000256" key="10">
    <source>
        <dbReference type="ARBA" id="ARBA00023002"/>
    </source>
</evidence>
<dbReference type="Ensembl" id="ENSPCOT00000035788.1">
    <property type="protein sequence ID" value="ENSPCOP00000025099.1"/>
    <property type="gene ID" value="ENSPCOG00000024769.1"/>
</dbReference>
<reference evidence="16" key="1">
    <citation type="submission" date="2025-08" db="UniProtKB">
        <authorList>
            <consortium name="Ensembl"/>
        </authorList>
    </citation>
    <scope>IDENTIFICATION</scope>
</reference>
<keyword evidence="14" id="KW-0812">Transmembrane</keyword>
<comment type="cofactor">
    <cofactor evidence="1">
        <name>heme</name>
        <dbReference type="ChEBI" id="CHEBI:30413"/>
    </cofactor>
</comment>
<keyword evidence="15" id="KW-0732">Signal</keyword>
<accession>A0A2K6GFU0</accession>
<keyword evidence="8" id="KW-0256">Endoplasmic reticulum</keyword>
<feature type="transmembrane region" description="Helical" evidence="14">
    <location>
        <begin position="161"/>
        <end position="181"/>
    </location>
</feature>
<keyword evidence="14" id="KW-1133">Transmembrane helix</keyword>
<dbReference type="Pfam" id="PF00067">
    <property type="entry name" value="p450"/>
    <property type="match status" value="2"/>
</dbReference>
<reference evidence="16" key="2">
    <citation type="submission" date="2025-09" db="UniProtKB">
        <authorList>
            <consortium name="Ensembl"/>
        </authorList>
    </citation>
    <scope>IDENTIFICATION</scope>
</reference>
<name>A0A2K6GFU0_PROCO</name>
<dbReference type="EC" id="1.14.14.1" evidence="5"/>
<dbReference type="GeneTree" id="ENSGT00940000162913"/>
<evidence type="ECO:0000256" key="14">
    <source>
        <dbReference type="SAM" id="Phobius"/>
    </source>
</evidence>
<dbReference type="GO" id="GO:0006082">
    <property type="term" value="P:organic acid metabolic process"/>
    <property type="evidence" value="ECO:0007669"/>
    <property type="project" value="TreeGrafter"/>
</dbReference>
<evidence type="ECO:0000313" key="17">
    <source>
        <dbReference type="Proteomes" id="UP000233160"/>
    </source>
</evidence>
<keyword evidence="11" id="KW-0408">Iron</keyword>
<feature type="chain" id="PRO_5014457632" description="unspecific monooxygenase" evidence="15">
    <location>
        <begin position="26"/>
        <end position="422"/>
    </location>
</feature>
<evidence type="ECO:0000256" key="7">
    <source>
        <dbReference type="ARBA" id="ARBA00022723"/>
    </source>
</evidence>
<dbReference type="GO" id="GO:0006805">
    <property type="term" value="P:xenobiotic metabolic process"/>
    <property type="evidence" value="ECO:0007669"/>
    <property type="project" value="TreeGrafter"/>
</dbReference>
<organism evidence="16 17">
    <name type="scientific">Propithecus coquereli</name>
    <name type="common">Coquerel's sifaka</name>
    <name type="synonym">Propithecus verreauxi coquereli</name>
    <dbReference type="NCBI Taxonomy" id="379532"/>
    <lineage>
        <taxon>Eukaryota</taxon>
        <taxon>Metazoa</taxon>
        <taxon>Chordata</taxon>
        <taxon>Craniata</taxon>
        <taxon>Vertebrata</taxon>
        <taxon>Euteleostomi</taxon>
        <taxon>Mammalia</taxon>
        <taxon>Eutheria</taxon>
        <taxon>Euarchontoglires</taxon>
        <taxon>Primates</taxon>
        <taxon>Strepsirrhini</taxon>
        <taxon>Lemuriformes</taxon>
        <taxon>Indriidae</taxon>
        <taxon>Propithecus</taxon>
    </lineage>
</organism>
<comment type="similarity">
    <text evidence="4">Belongs to the cytochrome P450 family.</text>
</comment>
<dbReference type="SUPFAM" id="SSF48264">
    <property type="entry name" value="Cytochrome P450"/>
    <property type="match status" value="1"/>
</dbReference>
<dbReference type="Gene3D" id="1.10.630.10">
    <property type="entry name" value="Cytochrome P450"/>
    <property type="match status" value="2"/>
</dbReference>
<dbReference type="PANTHER" id="PTHR24300:SF400">
    <property type="entry name" value="CYTOCHROME P450 2C9"/>
    <property type="match status" value="1"/>
</dbReference>
<dbReference type="GO" id="GO:0005789">
    <property type="term" value="C:endoplasmic reticulum membrane"/>
    <property type="evidence" value="ECO:0007669"/>
    <property type="project" value="UniProtKB-SubCell"/>
</dbReference>
<keyword evidence="7" id="KW-0479">Metal-binding</keyword>
<dbReference type="InterPro" id="IPR036396">
    <property type="entry name" value="Cyt_P450_sf"/>
</dbReference>
<dbReference type="InterPro" id="IPR050182">
    <property type="entry name" value="Cytochrome_P450_fam2"/>
</dbReference>
<evidence type="ECO:0000256" key="2">
    <source>
        <dbReference type="ARBA" id="ARBA00004174"/>
    </source>
</evidence>
<keyword evidence="13 14" id="KW-0472">Membrane</keyword>
<dbReference type="PRINTS" id="PR00463">
    <property type="entry name" value="EP450I"/>
</dbReference>
<dbReference type="PANTHER" id="PTHR24300">
    <property type="entry name" value="CYTOCHROME P450 508A4-RELATED"/>
    <property type="match status" value="1"/>
</dbReference>
<dbReference type="InterPro" id="IPR001128">
    <property type="entry name" value="Cyt_P450"/>
</dbReference>
<dbReference type="AlphaFoldDB" id="A0A2K6GFU0"/>
<keyword evidence="9" id="KW-0492">Microsome</keyword>
<dbReference type="InterPro" id="IPR002401">
    <property type="entry name" value="Cyt_P450_E_grp-I"/>
</dbReference>
<evidence type="ECO:0000256" key="15">
    <source>
        <dbReference type="SAM" id="SignalP"/>
    </source>
</evidence>
<evidence type="ECO:0000256" key="11">
    <source>
        <dbReference type="ARBA" id="ARBA00023004"/>
    </source>
</evidence>
<evidence type="ECO:0000256" key="6">
    <source>
        <dbReference type="ARBA" id="ARBA00022617"/>
    </source>
</evidence>
<evidence type="ECO:0000256" key="5">
    <source>
        <dbReference type="ARBA" id="ARBA00012109"/>
    </source>
</evidence>
<evidence type="ECO:0000256" key="1">
    <source>
        <dbReference type="ARBA" id="ARBA00001971"/>
    </source>
</evidence>
<keyword evidence="10" id="KW-0560">Oxidoreductase</keyword>
<comment type="subcellular location">
    <subcellularLocation>
        <location evidence="3">Endoplasmic reticulum membrane</location>
        <topology evidence="3">Peripheral membrane protein</topology>
    </subcellularLocation>
    <subcellularLocation>
        <location evidence="2">Microsome membrane</location>
        <topology evidence="2">Peripheral membrane protein</topology>
    </subcellularLocation>
</comment>
<dbReference type="GO" id="GO:0005506">
    <property type="term" value="F:iron ion binding"/>
    <property type="evidence" value="ECO:0007669"/>
    <property type="project" value="InterPro"/>
</dbReference>
<dbReference type="FunFam" id="1.10.630.10:FF:000238">
    <property type="entry name" value="Cytochrome P450 2A6"/>
    <property type="match status" value="1"/>
</dbReference>
<keyword evidence="12" id="KW-0503">Monooxygenase</keyword>
<evidence type="ECO:0000256" key="4">
    <source>
        <dbReference type="ARBA" id="ARBA00010617"/>
    </source>
</evidence>
<evidence type="ECO:0000256" key="13">
    <source>
        <dbReference type="ARBA" id="ARBA00023136"/>
    </source>
</evidence>
<dbReference type="Proteomes" id="UP000233160">
    <property type="component" value="Unassembled WGS sequence"/>
</dbReference>
<evidence type="ECO:0000256" key="8">
    <source>
        <dbReference type="ARBA" id="ARBA00022824"/>
    </source>
</evidence>
<evidence type="ECO:0000256" key="3">
    <source>
        <dbReference type="ARBA" id="ARBA00004406"/>
    </source>
</evidence>